<feature type="region of interest" description="Disordered" evidence="1">
    <location>
        <begin position="1"/>
        <end position="66"/>
    </location>
</feature>
<evidence type="ECO:0000256" key="1">
    <source>
        <dbReference type="SAM" id="MobiDB-lite"/>
    </source>
</evidence>
<sequence>MEEENWRIKSEENRSRYTSPRFSKNRGVVVVNRRIQSTENAEKDTEKNTGRPVNSRRQRKASNHRQSLLQEELLLPSQVMDEEYIYFPSDPEAISNMKSETAGKWLVNGNSDMPRQDKAWVNLLPLCKEGILIGMKASTSIIADVQEFMAGEVILCYTQDADDVKDVKKAGDAIMLAIGDWRSWRNDKILYYKTNAASVGGLYVKEGFKAVTKYRLTPEGSFDVRDHHKRWNPVQMEE</sequence>
<dbReference type="Gene3D" id="3.30.760.10">
    <property type="entry name" value="RNA Cap, Translation Initiation Factor Eif4e"/>
    <property type="match status" value="1"/>
</dbReference>
<dbReference type="Proteomes" id="UP000827092">
    <property type="component" value="Unassembled WGS sequence"/>
</dbReference>
<feature type="compositionally biased region" description="Basic and acidic residues" evidence="1">
    <location>
        <begin position="1"/>
        <end position="15"/>
    </location>
</feature>
<evidence type="ECO:0000313" key="3">
    <source>
        <dbReference type="Proteomes" id="UP000827092"/>
    </source>
</evidence>
<feature type="compositionally biased region" description="Basic and acidic residues" evidence="1">
    <location>
        <begin position="40"/>
        <end position="49"/>
    </location>
</feature>
<organism evidence="2 3">
    <name type="scientific">Oedothorax gibbosus</name>
    <dbReference type="NCBI Taxonomy" id="931172"/>
    <lineage>
        <taxon>Eukaryota</taxon>
        <taxon>Metazoa</taxon>
        <taxon>Ecdysozoa</taxon>
        <taxon>Arthropoda</taxon>
        <taxon>Chelicerata</taxon>
        <taxon>Arachnida</taxon>
        <taxon>Araneae</taxon>
        <taxon>Araneomorphae</taxon>
        <taxon>Entelegynae</taxon>
        <taxon>Araneoidea</taxon>
        <taxon>Linyphiidae</taxon>
        <taxon>Erigoninae</taxon>
        <taxon>Oedothorax</taxon>
    </lineage>
</organism>
<accession>A0AAV6VTF3</accession>
<dbReference type="SUPFAM" id="SSF55418">
    <property type="entry name" value="eIF4e-like"/>
    <property type="match status" value="1"/>
</dbReference>
<feature type="compositionally biased region" description="Basic residues" evidence="1">
    <location>
        <begin position="54"/>
        <end position="63"/>
    </location>
</feature>
<dbReference type="InterPro" id="IPR023398">
    <property type="entry name" value="TIF_eIF4e-like"/>
</dbReference>
<dbReference type="EMBL" id="JAFNEN010000022">
    <property type="protein sequence ID" value="KAG8199987.1"/>
    <property type="molecule type" value="Genomic_DNA"/>
</dbReference>
<evidence type="ECO:0000313" key="2">
    <source>
        <dbReference type="EMBL" id="KAG8199987.1"/>
    </source>
</evidence>
<name>A0AAV6VTF3_9ARAC</name>
<protein>
    <submittedName>
        <fullName evidence="2">Uncharacterized protein</fullName>
    </submittedName>
</protein>
<dbReference type="AlphaFoldDB" id="A0AAV6VTF3"/>
<proteinExistence type="predicted"/>
<reference evidence="2 3" key="1">
    <citation type="journal article" date="2022" name="Nat. Ecol. Evol.">
        <title>A masculinizing supergene underlies an exaggerated male reproductive morph in a spider.</title>
        <authorList>
            <person name="Hendrickx F."/>
            <person name="De Corte Z."/>
            <person name="Sonet G."/>
            <person name="Van Belleghem S.M."/>
            <person name="Kostlbacher S."/>
            <person name="Vangestel C."/>
        </authorList>
    </citation>
    <scope>NUCLEOTIDE SEQUENCE [LARGE SCALE GENOMIC DNA]</scope>
    <source>
        <strain evidence="2">W744_W776</strain>
    </source>
</reference>
<comment type="caution">
    <text evidence="2">The sequence shown here is derived from an EMBL/GenBank/DDBJ whole genome shotgun (WGS) entry which is preliminary data.</text>
</comment>
<keyword evidence="3" id="KW-1185">Reference proteome</keyword>
<gene>
    <name evidence="2" type="ORF">JTE90_006229</name>
</gene>